<name>A0ABP8UCT8_9ACTN</name>
<dbReference type="Gene3D" id="1.25.10.10">
    <property type="entry name" value="Leucine-rich Repeat Variant"/>
    <property type="match status" value="1"/>
</dbReference>
<dbReference type="RefSeq" id="WP_345432394.1">
    <property type="nucleotide sequence ID" value="NZ_BAABHK010000005.1"/>
</dbReference>
<feature type="region of interest" description="Disordered" evidence="1">
    <location>
        <begin position="1018"/>
        <end position="1087"/>
    </location>
</feature>
<evidence type="ECO:0000256" key="1">
    <source>
        <dbReference type="SAM" id="MobiDB-lite"/>
    </source>
</evidence>
<dbReference type="SUPFAM" id="SSF48371">
    <property type="entry name" value="ARM repeat"/>
    <property type="match status" value="1"/>
</dbReference>
<gene>
    <name evidence="2" type="ORF">GCM10023196_039820</name>
</gene>
<evidence type="ECO:0000313" key="2">
    <source>
        <dbReference type="EMBL" id="GAA4627472.1"/>
    </source>
</evidence>
<proteinExistence type="predicted"/>
<comment type="caution">
    <text evidence="2">The sequence shown here is derived from an EMBL/GenBank/DDBJ whole genome shotgun (WGS) entry which is preliminary data.</text>
</comment>
<dbReference type="Proteomes" id="UP001501442">
    <property type="component" value="Unassembled WGS sequence"/>
</dbReference>
<dbReference type="InterPro" id="IPR011989">
    <property type="entry name" value="ARM-like"/>
</dbReference>
<dbReference type="InterPro" id="IPR016024">
    <property type="entry name" value="ARM-type_fold"/>
</dbReference>
<protein>
    <submittedName>
        <fullName evidence="2">Uncharacterized protein</fullName>
    </submittedName>
</protein>
<dbReference type="EMBL" id="BAABHK010000005">
    <property type="protein sequence ID" value="GAA4627472.1"/>
    <property type="molecule type" value="Genomic_DNA"/>
</dbReference>
<keyword evidence="3" id="KW-1185">Reference proteome</keyword>
<accession>A0ABP8UCT8</accession>
<feature type="region of interest" description="Disordered" evidence="1">
    <location>
        <begin position="634"/>
        <end position="664"/>
    </location>
</feature>
<organism evidence="2 3">
    <name type="scientific">Actinoallomurus vinaceus</name>
    <dbReference type="NCBI Taxonomy" id="1080074"/>
    <lineage>
        <taxon>Bacteria</taxon>
        <taxon>Bacillati</taxon>
        <taxon>Actinomycetota</taxon>
        <taxon>Actinomycetes</taxon>
        <taxon>Streptosporangiales</taxon>
        <taxon>Thermomonosporaceae</taxon>
        <taxon>Actinoallomurus</taxon>
    </lineage>
</organism>
<feature type="compositionally biased region" description="Gly residues" evidence="1">
    <location>
        <begin position="1072"/>
        <end position="1082"/>
    </location>
</feature>
<evidence type="ECO:0000313" key="3">
    <source>
        <dbReference type="Proteomes" id="UP001501442"/>
    </source>
</evidence>
<sequence length="1113" mass="121903">MREQALYARRHRRTSGFRDLLADLGRLGRYERRTALHLAMAARDLPYIETVLTGPDLALRRAALRAVRILPVSDEAAAAVLDDAPMDLRLALYRTLRHARRSALADRLLPEVRARWGDHEGAALLPACTAAVASRHLPDLAHAVTSWRALGRRHPNAVLDTVDREQPEVVGRPRWHGDAVVAAAPAEPGRALEILERHRIGRHVRRVPAAVMGALFTVDADRTTRMLFGDPHWGLGWGVPPRSLLTRLRRCSDARLVAVVKDSPDRLEWVLRALPPGRRAAVSDAVRAGERLSQMWWSSLLGTLPPERAAAEARRSLEWHASVWHSARDRLDDPDIPLRLTAYLPYEEAAGTLREAAFGGDPRRRGLARTLLIECAARTGDRALLAELLDELARRTENEQDPLRGALLSAVRDLRPGLLDDRCADAFERLAARVAEAGDSSIATCAALRGLAARVLRHHEPAASPRLVTWAFAVYDRLVRRFGADALSWRDEPGPAVRRRRRRWAEPARDDRRHRLDTVLRAGQERDLLAVLRPHLRASREREDFALAVALARALGRRARSLDALQEDLRLAILRAPEPPACQAAELWLADAPDRDERAASLVREDPAAIELPAVWRTIAGRRTDLLGVPVPEASARRRPDSGPWVPDTGGGLPGRWTPSQRDQVRDRVRRVIEDDGLPVAARMSAVRAIGRLPGALTDLTGLAEEADPVIAETALEAMAEVDAPAEALPVLLAHAGGHASRAAVAAAARCCRSVPPSRLRPVLEQALFGPDVKVTVRKEAGRRLAGCRVPGAVDLLLRAWEAPDTHRDVRVAVAVALRRTPEDPRSLPALRAAADRYTGELMLRTLFQANPGEYGPAHRPVYADLVRRLLLAADGPGVRFRGSRAFATWAPWYHGGFAETVRAAGDPDDSDGDGEVTVLLALLRSGRIHDEILDVLGRLAAARRPGGATADHRDDTAARARARIRSIVDTLATVQDADRRPVPWESRLVRDAMGLLAAEPRHLPEAARLGVAPSRCRNVPTRTLTSPDPVHKDRSARHRRATRKPRGSPIGSANWPTCSRTGRSSRPGRPGRSGAGSGAIGGTAEPIPRCSWRRFAVCPGGTTSRQGCSPSH</sequence>
<feature type="compositionally biased region" description="Low complexity" evidence="1">
    <location>
        <begin position="1057"/>
        <end position="1071"/>
    </location>
</feature>
<feature type="compositionally biased region" description="Basic residues" evidence="1">
    <location>
        <begin position="1035"/>
        <end position="1047"/>
    </location>
</feature>
<reference evidence="3" key="1">
    <citation type="journal article" date="2019" name="Int. J. Syst. Evol. Microbiol.">
        <title>The Global Catalogue of Microorganisms (GCM) 10K type strain sequencing project: providing services to taxonomists for standard genome sequencing and annotation.</title>
        <authorList>
            <consortium name="The Broad Institute Genomics Platform"/>
            <consortium name="The Broad Institute Genome Sequencing Center for Infectious Disease"/>
            <person name="Wu L."/>
            <person name="Ma J."/>
        </authorList>
    </citation>
    <scope>NUCLEOTIDE SEQUENCE [LARGE SCALE GENOMIC DNA]</scope>
    <source>
        <strain evidence="3">JCM 17939</strain>
    </source>
</reference>